<accession>A0A371X5V2</accession>
<dbReference type="EMBL" id="QURN01000019">
    <property type="protein sequence ID" value="RFC64607.1"/>
    <property type="molecule type" value="Genomic_DNA"/>
</dbReference>
<keyword evidence="2" id="KW-1185">Reference proteome</keyword>
<reference evidence="2" key="1">
    <citation type="submission" date="2018-08" db="EMBL/GenBank/DDBJ databases">
        <authorList>
            <person name="Im W.T."/>
        </authorList>
    </citation>
    <scope>NUCLEOTIDE SEQUENCE [LARGE SCALE GENOMIC DNA]</scope>
    <source>
        <strain evidence="2">LA-28</strain>
    </source>
</reference>
<organism evidence="1 2">
    <name type="scientific">Mesorhizobium denitrificans</name>
    <dbReference type="NCBI Taxonomy" id="2294114"/>
    <lineage>
        <taxon>Bacteria</taxon>
        <taxon>Pseudomonadati</taxon>
        <taxon>Pseudomonadota</taxon>
        <taxon>Alphaproteobacteria</taxon>
        <taxon>Hyphomicrobiales</taxon>
        <taxon>Phyllobacteriaceae</taxon>
        <taxon>Mesorhizobium</taxon>
    </lineage>
</organism>
<dbReference type="Proteomes" id="UP000262379">
    <property type="component" value="Unassembled WGS sequence"/>
</dbReference>
<evidence type="ECO:0000313" key="2">
    <source>
        <dbReference type="Proteomes" id="UP000262379"/>
    </source>
</evidence>
<comment type="caution">
    <text evidence="1">The sequence shown here is derived from an EMBL/GenBank/DDBJ whole genome shotgun (WGS) entry which is preliminary data.</text>
</comment>
<gene>
    <name evidence="1" type="ORF">DY251_19210</name>
</gene>
<name>A0A371X5V2_9HYPH</name>
<proteinExistence type="predicted"/>
<evidence type="ECO:0000313" key="1">
    <source>
        <dbReference type="EMBL" id="RFC64607.1"/>
    </source>
</evidence>
<dbReference type="RefSeq" id="WP_116625528.1">
    <property type="nucleotide sequence ID" value="NZ_QURN01000019.1"/>
</dbReference>
<sequence>MNQRITEDEMRSRFERGSHSYKGYEIKAKRDYADVLAYDRGFYLRDGFVVTKGIVNVMPGAVWFNNLDAARNAIDILDAVGEADFWPAYERVKTAMEDARQQALASLTNSCH</sequence>
<dbReference type="AlphaFoldDB" id="A0A371X5V2"/>
<protein>
    <submittedName>
        <fullName evidence="1">Uncharacterized protein</fullName>
    </submittedName>
</protein>